<accession>A0A5M9MBT3</accession>
<gene>
    <name evidence="3" type="ORF">ATNIH1004_010918</name>
</gene>
<dbReference type="EMBL" id="QUQM01000008">
    <property type="protein sequence ID" value="KAA8641979.1"/>
    <property type="molecule type" value="Genomic_DNA"/>
</dbReference>
<protein>
    <recommendedName>
        <fullName evidence="2">DUF7730 domain-containing protein</fullName>
    </recommendedName>
</protein>
<feature type="domain" description="DUF7730" evidence="2">
    <location>
        <begin position="101"/>
        <end position="305"/>
    </location>
</feature>
<evidence type="ECO:0000313" key="3">
    <source>
        <dbReference type="EMBL" id="KAA8641979.1"/>
    </source>
</evidence>
<dbReference type="Pfam" id="PF24864">
    <property type="entry name" value="DUF7730"/>
    <property type="match status" value="1"/>
</dbReference>
<sequence length="366" mass="43175">MAFRLFYRLFHRTPYPDRESHQRREPAGHPQPTTPCSPSAPFPFNNVPNWSRAVLESVGIDISTCQVNGDHNKARQLPIVPPDYRCLAEDQGYIGCEINLQPQSLLFSRLPLEVRDLIYFYVLGNRRIHVDYDFHPRKGQWRWWYRICDDPQHCPDKSDPFVCPEYAGAEEAMLELGSNSWVKPGFEYKLHAVSWLTCCSRAYQESLAVLYRSNCFVLTHGIDQLFRFSRVMPKFHLSLITSMSIEIDIYRVSRGPPNMEDSFQEFYNAFFEILKYTLPSINHLRLSIVGLPNRGNREIQWLEDSEWKWIGPWESLCESHDWKLLEIAIPRTWFSDFEDVVQRRSKLAENKRYRLVMGVDLYPRGW</sequence>
<dbReference type="OrthoDB" id="515692at2759"/>
<dbReference type="PANTHER" id="PTHR38790">
    <property type="entry name" value="2EXR DOMAIN-CONTAINING PROTEIN-RELATED"/>
    <property type="match status" value="1"/>
</dbReference>
<dbReference type="InterPro" id="IPR056632">
    <property type="entry name" value="DUF7730"/>
</dbReference>
<proteinExistence type="predicted"/>
<dbReference type="RefSeq" id="XP_033421341.1">
    <property type="nucleotide sequence ID" value="XM_033575486.1"/>
</dbReference>
<organism evidence="3 4">
    <name type="scientific">Aspergillus tanneri</name>
    <dbReference type="NCBI Taxonomy" id="1220188"/>
    <lineage>
        <taxon>Eukaryota</taxon>
        <taxon>Fungi</taxon>
        <taxon>Dikarya</taxon>
        <taxon>Ascomycota</taxon>
        <taxon>Pezizomycotina</taxon>
        <taxon>Eurotiomycetes</taxon>
        <taxon>Eurotiomycetidae</taxon>
        <taxon>Eurotiales</taxon>
        <taxon>Aspergillaceae</taxon>
        <taxon>Aspergillus</taxon>
        <taxon>Aspergillus subgen. Circumdati</taxon>
    </lineage>
</organism>
<feature type="region of interest" description="Disordered" evidence="1">
    <location>
        <begin position="16"/>
        <end position="38"/>
    </location>
</feature>
<comment type="caution">
    <text evidence="3">The sequence shown here is derived from an EMBL/GenBank/DDBJ whole genome shotgun (WGS) entry which is preliminary data.</text>
</comment>
<dbReference type="AlphaFoldDB" id="A0A5M9MBT3"/>
<evidence type="ECO:0000259" key="2">
    <source>
        <dbReference type="Pfam" id="PF24864"/>
    </source>
</evidence>
<dbReference type="Proteomes" id="UP000324241">
    <property type="component" value="Unassembled WGS sequence"/>
</dbReference>
<name>A0A5M9MBT3_9EURO</name>
<evidence type="ECO:0000313" key="4">
    <source>
        <dbReference type="Proteomes" id="UP000324241"/>
    </source>
</evidence>
<evidence type="ECO:0000256" key="1">
    <source>
        <dbReference type="SAM" id="MobiDB-lite"/>
    </source>
</evidence>
<reference evidence="3 4" key="1">
    <citation type="submission" date="2019-08" db="EMBL/GenBank/DDBJ databases">
        <title>The genome sequence of a newly discovered highly antifungal drug resistant Aspergillus species, Aspergillus tanneri NIH 1004.</title>
        <authorList>
            <person name="Mounaud S."/>
            <person name="Singh I."/>
            <person name="Joardar V."/>
            <person name="Pakala S."/>
            <person name="Pakala S."/>
            <person name="Venepally P."/>
            <person name="Chung J.K."/>
            <person name="Losada L."/>
            <person name="Nierman W.C."/>
        </authorList>
    </citation>
    <scope>NUCLEOTIDE SEQUENCE [LARGE SCALE GENOMIC DNA]</scope>
    <source>
        <strain evidence="3 4">NIH1004</strain>
    </source>
</reference>
<feature type="compositionally biased region" description="Basic and acidic residues" evidence="1">
    <location>
        <begin position="16"/>
        <end position="27"/>
    </location>
</feature>
<dbReference type="GeneID" id="54333619"/>